<keyword evidence="1" id="KW-0472">Membrane</keyword>
<evidence type="ECO:0000256" key="1">
    <source>
        <dbReference type="SAM" id="Phobius"/>
    </source>
</evidence>
<keyword evidence="3" id="KW-1185">Reference proteome</keyword>
<reference evidence="2" key="1">
    <citation type="submission" date="2015-06" db="EMBL/GenBank/DDBJ databases">
        <authorList>
            <person name="Liu B."/>
            <person name="Wang J."/>
            <person name="Zhu Y."/>
            <person name="Liu G."/>
            <person name="Chen Q."/>
            <person name="Zheng C."/>
            <person name="Che J."/>
            <person name="Ge C."/>
            <person name="Shi H."/>
            <person name="Pan Z."/>
            <person name="Liu X."/>
        </authorList>
    </citation>
    <scope>NUCLEOTIDE SEQUENCE [LARGE SCALE GENOMIC DNA]</scope>
    <source>
        <strain evidence="2">DSM 16346</strain>
    </source>
</reference>
<dbReference type="OrthoDB" id="2738769at2"/>
<sequence length="123" mass="14372">MGGSVKTAEQIVSSDQTFGVLFILVLIIVFYYIRQLINDAKEERMQNREDSREREAALMTQLGRSNDTLEEISRTQANIHTSLSNIQKDVGKLEDRFDNQFDDIWDYVKHKNFRELNITDRGE</sequence>
<gene>
    <name evidence="2" type="ORF">AB986_04755</name>
</gene>
<dbReference type="EMBL" id="LELK01000001">
    <property type="protein sequence ID" value="KMM38592.1"/>
    <property type="molecule type" value="Genomic_DNA"/>
</dbReference>
<dbReference type="AlphaFoldDB" id="A0A0J6FW36"/>
<dbReference type="RefSeq" id="WP_048309709.1">
    <property type="nucleotide sequence ID" value="NZ_CP119526.1"/>
</dbReference>
<dbReference type="STRING" id="157733.AB986_04755"/>
<proteinExistence type="predicted"/>
<evidence type="ECO:0000313" key="2">
    <source>
        <dbReference type="EMBL" id="KMM38592.1"/>
    </source>
</evidence>
<feature type="transmembrane region" description="Helical" evidence="1">
    <location>
        <begin position="16"/>
        <end position="33"/>
    </location>
</feature>
<comment type="caution">
    <text evidence="2">The sequence shown here is derived from an EMBL/GenBank/DDBJ whole genome shotgun (WGS) entry which is preliminary data.</text>
</comment>
<organism evidence="2 3">
    <name type="scientific">Guptibacillus hwajinpoensis</name>
    <dbReference type="NCBI Taxonomy" id="208199"/>
    <lineage>
        <taxon>Bacteria</taxon>
        <taxon>Bacillati</taxon>
        <taxon>Bacillota</taxon>
        <taxon>Bacilli</taxon>
        <taxon>Bacillales</taxon>
        <taxon>Guptibacillaceae</taxon>
        <taxon>Guptibacillus</taxon>
    </lineage>
</organism>
<keyword evidence="1" id="KW-0812">Transmembrane</keyword>
<name>A0A0J6FW36_9BACL</name>
<keyword evidence="1" id="KW-1133">Transmembrane helix</keyword>
<protein>
    <submittedName>
        <fullName evidence="2">Uncharacterized protein</fullName>
    </submittedName>
</protein>
<dbReference type="Proteomes" id="UP000035996">
    <property type="component" value="Unassembled WGS sequence"/>
</dbReference>
<accession>A0A0J6FW36</accession>
<evidence type="ECO:0000313" key="3">
    <source>
        <dbReference type="Proteomes" id="UP000035996"/>
    </source>
</evidence>